<evidence type="ECO:0000313" key="4">
    <source>
        <dbReference type="Proteomes" id="UP000028702"/>
    </source>
</evidence>
<evidence type="ECO:0000256" key="1">
    <source>
        <dbReference type="SAM" id="MobiDB-lite"/>
    </source>
</evidence>
<dbReference type="EMBL" id="BBIO01000008">
    <property type="protein sequence ID" value="GAK45340.1"/>
    <property type="molecule type" value="Genomic_DNA"/>
</dbReference>
<gene>
    <name evidence="3" type="ORF">M2A_1839</name>
</gene>
<dbReference type="SUPFAM" id="SSF53300">
    <property type="entry name" value="vWA-like"/>
    <property type="match status" value="1"/>
</dbReference>
<dbReference type="Pfam" id="PF13400">
    <property type="entry name" value="Tad"/>
    <property type="match status" value="1"/>
</dbReference>
<dbReference type="Gene3D" id="3.40.50.410">
    <property type="entry name" value="von Willebrand factor, type A domain"/>
    <property type="match status" value="1"/>
</dbReference>
<comment type="caution">
    <text evidence="3">The sequence shown here is derived from an EMBL/GenBank/DDBJ whole genome shotgun (WGS) entry which is preliminary data.</text>
</comment>
<evidence type="ECO:0000259" key="2">
    <source>
        <dbReference type="PROSITE" id="PS50234"/>
    </source>
</evidence>
<feature type="region of interest" description="Disordered" evidence="1">
    <location>
        <begin position="285"/>
        <end position="313"/>
    </location>
</feature>
<dbReference type="STRING" id="1333998.M2A_1839"/>
<sequence length="511" mass="56253">MRSFASTYARPFKRLRRFCGTFRKASRGNVAIIFALALVPVLAGIAGAIDFSRAYIVRERLTSALDAAGLAIGSLPEGLSQEELQQRASKFFEANYPAYELGVPGELQVTESDGHIYLTANASLPTALLNILGIDVLDIDAQVRIVRESSKIELVMVLDNTGSMSGSRLSALKTSAAEMVNILFGDETNPDHVKVGLVPFAAAVNVGSDKINAPWIDRNAQSSIHGENFIPGTNIFDLYDDIRNRDWNGCLETRPAPLDETDATPVATDGDTLFVPWFAPDEPDRESWWDPRYPNDYLDDEHNGDPEERQADTKKYENAWVSSSSRGPQNGCNVRTITPLTNDKNRLLNEIDDMIADGMTHIPLGLAWGWRVISPTSPYTEGASYGDRDYKKAIILLTDGENTIPGQGWGNINGSSYTAYGYLSKQRLGTSSSSQAAQELDEKTLRICNNVKQANIRLYTITFQVSSSSTRNMMRSCATSPSMYYDSPSISTLQEVFQQIAGELNALRIAE</sequence>
<proteinExistence type="predicted"/>
<feature type="domain" description="VWFA" evidence="2">
    <location>
        <begin position="153"/>
        <end position="201"/>
    </location>
</feature>
<dbReference type="eggNOG" id="COG4961">
    <property type="taxonomic scope" value="Bacteria"/>
</dbReference>
<organism evidence="3 4">
    <name type="scientific">Tepidicaulis marinus</name>
    <dbReference type="NCBI Taxonomy" id="1333998"/>
    <lineage>
        <taxon>Bacteria</taxon>
        <taxon>Pseudomonadati</taxon>
        <taxon>Pseudomonadota</taxon>
        <taxon>Alphaproteobacteria</taxon>
        <taxon>Hyphomicrobiales</taxon>
        <taxon>Parvibaculaceae</taxon>
        <taxon>Tepidicaulis</taxon>
    </lineage>
</organism>
<keyword evidence="4" id="KW-1185">Reference proteome</keyword>
<dbReference type="InterPro" id="IPR036465">
    <property type="entry name" value="vWFA_dom_sf"/>
</dbReference>
<protein>
    <submittedName>
        <fullName evidence="3">Flp pilus assembly protein TadG</fullName>
    </submittedName>
</protein>
<reference evidence="3 4" key="1">
    <citation type="submission" date="2014-07" db="EMBL/GenBank/DDBJ databases">
        <title>Tepidicaulis marinum gen. nov., sp. nov., a novel marine bacterium denitrifying nitrate to nitrous oxide strictly under microaerobic conditions.</title>
        <authorList>
            <person name="Takeuchi M."/>
            <person name="Yamagishi T."/>
            <person name="Kamagata Y."/>
            <person name="Oshima K."/>
            <person name="Hattori M."/>
            <person name="Katayama T."/>
            <person name="Hanada S."/>
            <person name="Tamaki H."/>
            <person name="Marumo K."/>
            <person name="Maeda H."/>
            <person name="Nedachi M."/>
            <person name="Iwasaki W."/>
            <person name="Suwa Y."/>
            <person name="Sakata S."/>
        </authorList>
    </citation>
    <scope>NUCLEOTIDE SEQUENCE [LARGE SCALE GENOMIC DNA]</scope>
    <source>
        <strain evidence="3 4">MA2</strain>
    </source>
</reference>
<dbReference type="PROSITE" id="PS50234">
    <property type="entry name" value="VWFA"/>
    <property type="match status" value="2"/>
</dbReference>
<dbReference type="Proteomes" id="UP000028702">
    <property type="component" value="Unassembled WGS sequence"/>
</dbReference>
<dbReference type="InterPro" id="IPR002035">
    <property type="entry name" value="VWF_A"/>
</dbReference>
<evidence type="ECO:0000313" key="3">
    <source>
        <dbReference type="EMBL" id="GAK45340.1"/>
    </source>
</evidence>
<dbReference type="AlphaFoldDB" id="A0A081BBC2"/>
<name>A0A081BBC2_9HYPH</name>
<feature type="compositionally biased region" description="Basic and acidic residues" evidence="1">
    <location>
        <begin position="300"/>
        <end position="313"/>
    </location>
</feature>
<dbReference type="RefSeq" id="WP_045446150.1">
    <property type="nucleotide sequence ID" value="NZ_BBIO01000008.1"/>
</dbReference>
<feature type="domain" description="VWFA" evidence="2">
    <location>
        <begin position="336"/>
        <end position="500"/>
    </location>
</feature>
<accession>A0A081BBC2</accession>
<dbReference type="InterPro" id="IPR028087">
    <property type="entry name" value="Tad_N"/>
</dbReference>